<evidence type="ECO:0000313" key="6">
    <source>
        <dbReference type="EMBL" id="MBO1321015.1"/>
    </source>
</evidence>
<accession>A0A8J7QC30</accession>
<dbReference type="InterPro" id="IPR014729">
    <property type="entry name" value="Rossmann-like_a/b/a_fold"/>
</dbReference>
<evidence type="ECO:0000259" key="4">
    <source>
        <dbReference type="Pfam" id="PF00733"/>
    </source>
</evidence>
<evidence type="ECO:0000256" key="1">
    <source>
        <dbReference type="ARBA" id="ARBA00005187"/>
    </source>
</evidence>
<dbReference type="SUPFAM" id="SSF52402">
    <property type="entry name" value="Adenine nucleotide alpha hydrolases-like"/>
    <property type="match status" value="1"/>
</dbReference>
<comment type="pathway">
    <text evidence="1">Amino-acid biosynthesis; L-asparagine biosynthesis; L-asparagine from L-aspartate (L-Gln route): step 1/1.</text>
</comment>
<evidence type="ECO:0000256" key="2">
    <source>
        <dbReference type="ARBA" id="ARBA00012737"/>
    </source>
</evidence>
<dbReference type="Pfam" id="PF00733">
    <property type="entry name" value="Asn_synthase"/>
    <property type="match status" value="1"/>
</dbReference>
<dbReference type="InterPro" id="IPR017932">
    <property type="entry name" value="GATase_2_dom"/>
</dbReference>
<gene>
    <name evidence="6" type="ORF">J3U88_21230</name>
</gene>
<proteinExistence type="predicted"/>
<dbReference type="InterPro" id="IPR051786">
    <property type="entry name" value="ASN_synthetase/amidase"/>
</dbReference>
<reference evidence="6" key="1">
    <citation type="submission" date="2021-03" db="EMBL/GenBank/DDBJ databases">
        <authorList>
            <person name="Wang G."/>
        </authorList>
    </citation>
    <scope>NUCLEOTIDE SEQUENCE</scope>
    <source>
        <strain evidence="6">KCTC 12899</strain>
    </source>
</reference>
<dbReference type="InterPro" id="IPR001962">
    <property type="entry name" value="Asn_synthase"/>
</dbReference>
<dbReference type="PANTHER" id="PTHR43284">
    <property type="entry name" value="ASPARAGINE SYNTHETASE (GLUTAMINE-HYDROLYZING)"/>
    <property type="match status" value="1"/>
</dbReference>
<dbReference type="EC" id="6.3.5.4" evidence="2"/>
<feature type="domain" description="Glutamine amidotransferase type-2" evidence="5">
    <location>
        <begin position="34"/>
        <end position="89"/>
    </location>
</feature>
<dbReference type="Gene3D" id="3.60.20.10">
    <property type="entry name" value="Glutamine Phosphoribosylpyrophosphate, subunit 1, domain 1"/>
    <property type="match status" value="1"/>
</dbReference>
<dbReference type="GO" id="GO:0006529">
    <property type="term" value="P:asparagine biosynthetic process"/>
    <property type="evidence" value="ECO:0007669"/>
    <property type="project" value="InterPro"/>
</dbReference>
<dbReference type="Pfam" id="PF13537">
    <property type="entry name" value="GATase_7"/>
    <property type="match status" value="1"/>
</dbReference>
<comment type="caution">
    <text evidence="6">The sequence shown here is derived from an EMBL/GenBank/DDBJ whole genome shotgun (WGS) entry which is preliminary data.</text>
</comment>
<dbReference type="InterPro" id="IPR029055">
    <property type="entry name" value="Ntn_hydrolases_N"/>
</dbReference>
<dbReference type="Proteomes" id="UP000664417">
    <property type="component" value="Unassembled WGS sequence"/>
</dbReference>
<protein>
    <recommendedName>
        <fullName evidence="2">asparagine synthase (glutamine-hydrolyzing)</fullName>
        <ecNumber evidence="2">6.3.5.4</ecNumber>
    </recommendedName>
</protein>
<comment type="catalytic activity">
    <reaction evidence="3">
        <text>L-aspartate + L-glutamine + ATP + H2O = L-asparagine + L-glutamate + AMP + diphosphate + H(+)</text>
        <dbReference type="Rhea" id="RHEA:12228"/>
        <dbReference type="ChEBI" id="CHEBI:15377"/>
        <dbReference type="ChEBI" id="CHEBI:15378"/>
        <dbReference type="ChEBI" id="CHEBI:29985"/>
        <dbReference type="ChEBI" id="CHEBI:29991"/>
        <dbReference type="ChEBI" id="CHEBI:30616"/>
        <dbReference type="ChEBI" id="CHEBI:33019"/>
        <dbReference type="ChEBI" id="CHEBI:58048"/>
        <dbReference type="ChEBI" id="CHEBI:58359"/>
        <dbReference type="ChEBI" id="CHEBI:456215"/>
        <dbReference type="EC" id="6.3.5.4"/>
    </reaction>
</comment>
<dbReference type="CDD" id="cd01991">
    <property type="entry name" value="Asn_synthase_B_C"/>
    <property type="match status" value="1"/>
</dbReference>
<dbReference type="AlphaFoldDB" id="A0A8J7QC30"/>
<dbReference type="SUPFAM" id="SSF56235">
    <property type="entry name" value="N-terminal nucleophile aminohydrolases (Ntn hydrolases)"/>
    <property type="match status" value="1"/>
</dbReference>
<dbReference type="Gene3D" id="3.40.50.620">
    <property type="entry name" value="HUPs"/>
    <property type="match status" value="1"/>
</dbReference>
<feature type="domain" description="Asparagine synthetase" evidence="4">
    <location>
        <begin position="157"/>
        <end position="283"/>
    </location>
</feature>
<dbReference type="RefSeq" id="WP_207860990.1">
    <property type="nucleotide sequence ID" value="NZ_JAFREP010000021.1"/>
</dbReference>
<dbReference type="GO" id="GO:0004066">
    <property type="term" value="F:asparagine synthase (glutamine-hydrolyzing) activity"/>
    <property type="evidence" value="ECO:0007669"/>
    <property type="project" value="UniProtKB-EC"/>
</dbReference>
<organism evidence="6 7">
    <name type="scientific">Acanthopleuribacter pedis</name>
    <dbReference type="NCBI Taxonomy" id="442870"/>
    <lineage>
        <taxon>Bacteria</taxon>
        <taxon>Pseudomonadati</taxon>
        <taxon>Acidobacteriota</taxon>
        <taxon>Holophagae</taxon>
        <taxon>Acanthopleuribacterales</taxon>
        <taxon>Acanthopleuribacteraceae</taxon>
        <taxon>Acanthopleuribacter</taxon>
    </lineage>
</organism>
<name>A0A8J7QC30_9BACT</name>
<evidence type="ECO:0000259" key="5">
    <source>
        <dbReference type="Pfam" id="PF13537"/>
    </source>
</evidence>
<evidence type="ECO:0000313" key="7">
    <source>
        <dbReference type="Proteomes" id="UP000664417"/>
    </source>
</evidence>
<keyword evidence="7" id="KW-1185">Reference proteome</keyword>
<sequence>MSFTTVTPLGKPLPPILLHQTQKQPPAAFFEAWRQQPEFINEIDGHFATVLVDDDGTYHLLRDPLGVHKLFFAFDPERGFAWSPLLHALREAGYPPRTIWSLPSACCARFNPSQRRWSLQRYREWDYGAWSGESATTITGRIRARLDRVFAQLAAALGDIPVWVTLSGGLDSTGIAAMARRFFSKVEGVTFALDLDRRHVAAGEDLHYARLAADHLSIPLREIHVDGDTMAEQLNNALIHGQDWRDFNVHCALVNACIGAHGDLPPGSVLLTGDTMNELVADYSPVPFAGQTFYPLPRLKPGRLRRFLVSGLDSGDREVGVFHHFDLTAIQPYALCADAYTALPDAWLANDDAKSALVRQVMGDLIPAAIYARPKVRAQVGNDQQQGGTLAAMVARGINGDHLKERFAAQLNCAPAFLDSFLRAGIYRSPLGPDQIWADPSA</sequence>
<evidence type="ECO:0000256" key="3">
    <source>
        <dbReference type="ARBA" id="ARBA00048741"/>
    </source>
</evidence>
<dbReference type="PANTHER" id="PTHR43284:SF1">
    <property type="entry name" value="ASPARAGINE SYNTHETASE"/>
    <property type="match status" value="1"/>
</dbReference>
<dbReference type="EMBL" id="JAFREP010000021">
    <property type="protein sequence ID" value="MBO1321015.1"/>
    <property type="molecule type" value="Genomic_DNA"/>
</dbReference>